<dbReference type="InterPro" id="IPR006665">
    <property type="entry name" value="OmpA-like"/>
</dbReference>
<dbReference type="Proteomes" id="UP000010809">
    <property type="component" value="Chromosome"/>
</dbReference>
<reference evidence="6" key="1">
    <citation type="submission" date="2015-12" db="EMBL/GenBank/DDBJ databases">
        <authorList>
            <person name="Tikhonova T.V."/>
            <person name="Pavlov A.R."/>
            <person name="Beletsky A.V."/>
            <person name="Mardanov A.V."/>
            <person name="Sorokin D.Y."/>
            <person name="Ravin N.V."/>
            <person name="Popov V.O."/>
        </authorList>
    </citation>
    <scope>NUCLEOTIDE SEQUENCE</scope>
    <source>
        <strain evidence="6">DSM 14787</strain>
    </source>
</reference>
<evidence type="ECO:0000313" key="6">
    <source>
        <dbReference type="EMBL" id="AGA33650.1"/>
    </source>
</evidence>
<name>L0DXG0_THIND</name>
<dbReference type="KEGG" id="tni:TVNIR_1989"/>
<protein>
    <submittedName>
        <fullName evidence="6">OmpA/MotB</fullName>
    </submittedName>
</protein>
<sequence length="260" mass="29478">MVGLIAFAVIPDRVASAFPDLEVPVSRLGEGFLRIGEDIEKTTLLELVPGTPQARVLDRLGMPESQASRRAGVDWFYNINLPIADGTDVLVCQFRVRFDRNRNVAETSWRRFACERIFDELGVPPRIPEFEVLTLGADVLFEFDSDHITPDGRRELDRVAEHLRNEYTDPMITLVGHTDRIGDPAYNQGLSERRANAVRTYLATRGLPRRSMVAEGRGHREPLVFCEGFQVTQQLKNCLQPNRRVEVQVVERAAPREVPE</sequence>
<proteinExistence type="predicted"/>
<gene>
    <name evidence="6" type="ordered locus">TVNIR_1989</name>
</gene>
<evidence type="ECO:0000256" key="4">
    <source>
        <dbReference type="PROSITE-ProRule" id="PRU00473"/>
    </source>
</evidence>
<dbReference type="EMBL" id="CP003989">
    <property type="protein sequence ID" value="AGA33650.1"/>
    <property type="molecule type" value="Genomic_DNA"/>
</dbReference>
<evidence type="ECO:0000313" key="7">
    <source>
        <dbReference type="Proteomes" id="UP000010809"/>
    </source>
</evidence>
<dbReference type="AlphaFoldDB" id="L0DXG0"/>
<dbReference type="PATRIC" id="fig|1255043.3.peg.2012"/>
<dbReference type="InterPro" id="IPR050330">
    <property type="entry name" value="Bact_OuterMem_StrucFunc"/>
</dbReference>
<dbReference type="InterPro" id="IPR006664">
    <property type="entry name" value="OMP_bac"/>
</dbReference>
<dbReference type="PANTHER" id="PTHR30329">
    <property type="entry name" value="STATOR ELEMENT OF FLAGELLAR MOTOR COMPLEX"/>
    <property type="match status" value="1"/>
</dbReference>
<keyword evidence="7" id="KW-1185">Reference proteome</keyword>
<dbReference type="InterPro" id="IPR036737">
    <property type="entry name" value="OmpA-like_sf"/>
</dbReference>
<evidence type="ECO:0000259" key="5">
    <source>
        <dbReference type="PROSITE" id="PS51123"/>
    </source>
</evidence>
<organism evidence="6 7">
    <name type="scientific">Thioalkalivibrio nitratireducens (strain DSM 14787 / UNIQEM 213 / ALEN2)</name>
    <dbReference type="NCBI Taxonomy" id="1255043"/>
    <lineage>
        <taxon>Bacteria</taxon>
        <taxon>Pseudomonadati</taxon>
        <taxon>Pseudomonadota</taxon>
        <taxon>Gammaproteobacteria</taxon>
        <taxon>Chromatiales</taxon>
        <taxon>Ectothiorhodospiraceae</taxon>
        <taxon>Thioalkalivibrio</taxon>
    </lineage>
</organism>
<dbReference type="PROSITE" id="PS51123">
    <property type="entry name" value="OMPA_2"/>
    <property type="match status" value="1"/>
</dbReference>
<evidence type="ECO:0000256" key="2">
    <source>
        <dbReference type="ARBA" id="ARBA00023136"/>
    </source>
</evidence>
<evidence type="ECO:0000256" key="1">
    <source>
        <dbReference type="ARBA" id="ARBA00004442"/>
    </source>
</evidence>
<dbReference type="PRINTS" id="PR01021">
    <property type="entry name" value="OMPADOMAIN"/>
</dbReference>
<dbReference type="eggNOG" id="COG2885">
    <property type="taxonomic scope" value="Bacteria"/>
</dbReference>
<dbReference type="PRINTS" id="PR01023">
    <property type="entry name" value="NAFLGMOTY"/>
</dbReference>
<dbReference type="CDD" id="cd07185">
    <property type="entry name" value="OmpA_C-like"/>
    <property type="match status" value="1"/>
</dbReference>
<keyword evidence="3" id="KW-0998">Cell outer membrane</keyword>
<feature type="domain" description="OmpA-like" evidence="5">
    <location>
        <begin position="128"/>
        <end position="253"/>
    </location>
</feature>
<dbReference type="HOGENOM" id="CLU_016890_11_0_6"/>
<dbReference type="SUPFAM" id="SSF103088">
    <property type="entry name" value="OmpA-like"/>
    <property type="match status" value="1"/>
</dbReference>
<dbReference type="Gene3D" id="3.30.1330.60">
    <property type="entry name" value="OmpA-like domain"/>
    <property type="match status" value="1"/>
</dbReference>
<comment type="subcellular location">
    <subcellularLocation>
        <location evidence="1">Cell outer membrane</location>
    </subcellularLocation>
</comment>
<dbReference type="GO" id="GO:0009279">
    <property type="term" value="C:cell outer membrane"/>
    <property type="evidence" value="ECO:0007669"/>
    <property type="project" value="UniProtKB-SubCell"/>
</dbReference>
<keyword evidence="2 4" id="KW-0472">Membrane</keyword>
<dbReference type="STRING" id="1255043.TVNIR_1989"/>
<dbReference type="PANTHER" id="PTHR30329:SF21">
    <property type="entry name" value="LIPOPROTEIN YIAD-RELATED"/>
    <property type="match status" value="1"/>
</dbReference>
<accession>L0DXG0</accession>
<evidence type="ECO:0000256" key="3">
    <source>
        <dbReference type="ARBA" id="ARBA00023237"/>
    </source>
</evidence>
<dbReference type="Pfam" id="PF00691">
    <property type="entry name" value="OmpA"/>
    <property type="match status" value="1"/>
</dbReference>